<reference evidence="2 4" key="1">
    <citation type="submission" date="2017-05" db="EMBL/GenBank/DDBJ databases">
        <authorList>
            <person name="Song R."/>
            <person name="Chenine A.L."/>
            <person name="Ruprecht R.M."/>
        </authorList>
    </citation>
    <scope>NUCLEOTIDE SEQUENCE [LARGE SCALE GENOMIC DNA]</scope>
    <source>
        <strain evidence="2">PD5205</strain>
    </source>
</reference>
<dbReference type="Proteomes" id="UP000195953">
    <property type="component" value="Chromosome 1"/>
</dbReference>
<proteinExistence type="predicted"/>
<gene>
    <name evidence="2" type="ORF">PD5205_00712</name>
    <name evidence="1" type="ORF">PD885_03298</name>
</gene>
<evidence type="ECO:0000313" key="3">
    <source>
        <dbReference type="Proteomes" id="UP000195877"/>
    </source>
</evidence>
<dbReference type="EMBL" id="LT853882">
    <property type="protein sequence ID" value="SMR00519.1"/>
    <property type="molecule type" value="Genomic_DNA"/>
</dbReference>
<evidence type="ECO:0000313" key="4">
    <source>
        <dbReference type="Proteomes" id="UP000195953"/>
    </source>
</evidence>
<dbReference type="AlphaFoldDB" id="A0A1Y6HAI2"/>
<sequence>MGNVLTVERGIARVHREEVADHYNQHCGARYRLIHCSGIAMSRLARLLVVLLLSLIAQLAAAETPPPTFVDAVDWPANGEGWEAFIDLEQRLDHDFDQICGDTFCGGEFSDYQPLRFRCSVHRVTGVVRSCIWTFGASELSVDPRSGFLHSDSRVWRCTAPLKDGTRLDEMYRTLGVNNPLFEPLPNGASPIYDGLIGCL</sequence>
<accession>A0A1Y6HAI2</accession>
<organism evidence="2 4">
    <name type="scientific">Xanthomonas fragariae</name>
    <dbReference type="NCBI Taxonomy" id="48664"/>
    <lineage>
        <taxon>Bacteria</taxon>
        <taxon>Pseudomonadati</taxon>
        <taxon>Pseudomonadota</taxon>
        <taxon>Gammaproteobacteria</taxon>
        <taxon>Lysobacterales</taxon>
        <taxon>Lysobacteraceae</taxon>
        <taxon>Xanthomonas</taxon>
    </lineage>
</organism>
<reference evidence="1 3" key="2">
    <citation type="submission" date="2017-05" db="EMBL/GenBank/DDBJ databases">
        <authorList>
            <person name="Blom J."/>
        </authorList>
    </citation>
    <scope>NUCLEOTIDE SEQUENCE [LARGE SCALE GENOMIC DNA]</scope>
    <source>
        <strain evidence="1">PD885</strain>
    </source>
</reference>
<protein>
    <submittedName>
        <fullName evidence="2">Uncharacterized protein</fullName>
    </submittedName>
</protein>
<evidence type="ECO:0000313" key="1">
    <source>
        <dbReference type="EMBL" id="SMR00519.1"/>
    </source>
</evidence>
<name>A0A1Y6HAI2_9XANT</name>
<keyword evidence="3" id="KW-1185">Reference proteome</keyword>
<evidence type="ECO:0000313" key="2">
    <source>
        <dbReference type="EMBL" id="SMR02032.1"/>
    </source>
</evidence>
<dbReference type="EMBL" id="LT853885">
    <property type="protein sequence ID" value="SMR02032.1"/>
    <property type="molecule type" value="Genomic_DNA"/>
</dbReference>
<dbReference type="Proteomes" id="UP000195877">
    <property type="component" value="Chromosome 1"/>
</dbReference>